<feature type="region of interest" description="Disordered" evidence="7">
    <location>
        <begin position="1046"/>
        <end position="1155"/>
    </location>
</feature>
<feature type="compositionally biased region" description="Low complexity" evidence="7">
    <location>
        <begin position="1226"/>
        <end position="1237"/>
    </location>
</feature>
<keyword evidence="6" id="KW-0009">Actin-binding</keyword>
<evidence type="ECO:0000256" key="1">
    <source>
        <dbReference type="ARBA" id="ARBA00004245"/>
    </source>
</evidence>
<keyword evidence="10" id="KW-1185">Reference proteome</keyword>
<feature type="compositionally biased region" description="Basic residues" evidence="7">
    <location>
        <begin position="185"/>
        <end position="196"/>
    </location>
</feature>
<comment type="similarity">
    <text evidence="2 6">Belongs to the SCAR/WAVE family.</text>
</comment>
<dbReference type="PROSITE" id="PS51082">
    <property type="entry name" value="WH2"/>
    <property type="match status" value="1"/>
</dbReference>
<dbReference type="GO" id="GO:0071933">
    <property type="term" value="F:Arp2/3 complex binding"/>
    <property type="evidence" value="ECO:0007669"/>
    <property type="project" value="TreeGrafter"/>
</dbReference>
<evidence type="ECO:0000259" key="8">
    <source>
        <dbReference type="PROSITE" id="PS51082"/>
    </source>
</evidence>
<feature type="region of interest" description="Disordered" evidence="7">
    <location>
        <begin position="1490"/>
        <end position="1520"/>
    </location>
</feature>
<dbReference type="PANTHER" id="PTHR12902">
    <property type="entry name" value="WASP-1"/>
    <property type="match status" value="1"/>
</dbReference>
<evidence type="ECO:0000256" key="3">
    <source>
        <dbReference type="ARBA" id="ARBA00022490"/>
    </source>
</evidence>
<dbReference type="Proteomes" id="UP000237105">
    <property type="component" value="Unassembled WGS sequence"/>
</dbReference>
<accession>A0A2P5BXT0</accession>
<proteinExistence type="inferred from homology"/>
<gene>
    <name evidence="9" type="ORF">PanWU01x14_201440</name>
</gene>
<feature type="compositionally biased region" description="Basic and acidic residues" evidence="7">
    <location>
        <begin position="1065"/>
        <end position="1078"/>
    </location>
</feature>
<feature type="region of interest" description="Disordered" evidence="7">
    <location>
        <begin position="1391"/>
        <end position="1426"/>
    </location>
</feature>
<comment type="caution">
    <text evidence="9">The sequence shown here is derived from an EMBL/GenBank/DDBJ whole genome shotgun (WGS) entry which is preliminary data.</text>
</comment>
<feature type="region of interest" description="Disordered" evidence="7">
    <location>
        <begin position="1219"/>
        <end position="1259"/>
    </location>
</feature>
<dbReference type="GO" id="GO:0034237">
    <property type="term" value="F:protein kinase A regulatory subunit binding"/>
    <property type="evidence" value="ECO:0007669"/>
    <property type="project" value="TreeGrafter"/>
</dbReference>
<protein>
    <recommendedName>
        <fullName evidence="6">Protein SCAR</fullName>
    </recommendedName>
    <alternativeName>
        <fullName evidence="6">Protein WAVE</fullName>
    </alternativeName>
</protein>
<dbReference type="InterPro" id="IPR028288">
    <property type="entry name" value="SCAR/WAVE_fam"/>
</dbReference>
<feature type="compositionally biased region" description="Polar residues" evidence="7">
    <location>
        <begin position="1408"/>
        <end position="1426"/>
    </location>
</feature>
<evidence type="ECO:0000313" key="10">
    <source>
        <dbReference type="Proteomes" id="UP000237105"/>
    </source>
</evidence>
<dbReference type="GO" id="GO:2000601">
    <property type="term" value="P:positive regulation of Arp2/3 complex-mediated actin nucleation"/>
    <property type="evidence" value="ECO:0007669"/>
    <property type="project" value="TreeGrafter"/>
</dbReference>
<evidence type="ECO:0000256" key="7">
    <source>
        <dbReference type="SAM" id="MobiDB-lite"/>
    </source>
</evidence>
<keyword evidence="3 6" id="KW-0963">Cytoplasm</keyword>
<feature type="domain" description="WH2" evidence="8">
    <location>
        <begin position="1551"/>
        <end position="1569"/>
    </location>
</feature>
<dbReference type="GO" id="GO:0003779">
    <property type="term" value="F:actin binding"/>
    <property type="evidence" value="ECO:0007669"/>
    <property type="project" value="UniProtKB-UniRule"/>
</dbReference>
<name>A0A2P5BXT0_PARAD</name>
<feature type="compositionally biased region" description="Basic and acidic residues" evidence="7">
    <location>
        <begin position="1118"/>
        <end position="1133"/>
    </location>
</feature>
<dbReference type="GO" id="GO:0005856">
    <property type="term" value="C:cytoskeleton"/>
    <property type="evidence" value="ECO:0007669"/>
    <property type="project" value="UniProtKB-SubCell"/>
</dbReference>
<dbReference type="Gene3D" id="1.20.5.340">
    <property type="match status" value="1"/>
</dbReference>
<dbReference type="STRING" id="3476.A0A2P5BXT0"/>
<comment type="subcellular location">
    <subcellularLocation>
        <location evidence="1 6">Cytoplasm</location>
        <location evidence="1 6">Cytoskeleton</location>
    </subcellularLocation>
</comment>
<evidence type="ECO:0000256" key="6">
    <source>
        <dbReference type="RuleBase" id="RU367034"/>
    </source>
</evidence>
<comment type="function">
    <text evidence="5">Involved in regulation of actin and microtubule organization. Part of a WAVE complex that activates the Arp2/3 complex. Regulates trichome branch positioning and expansion.</text>
</comment>
<dbReference type="OrthoDB" id="1929108at2759"/>
<evidence type="ECO:0000313" key="9">
    <source>
        <dbReference type="EMBL" id="PON53586.1"/>
    </source>
</evidence>
<dbReference type="PANTHER" id="PTHR12902:SF1">
    <property type="entry name" value="WISKOTT-ALDRICH SYNDROME PROTEIN FAMILY MEMBER"/>
    <property type="match status" value="1"/>
</dbReference>
<keyword evidence="4 6" id="KW-0206">Cytoskeleton</keyword>
<feature type="region of interest" description="Disordered" evidence="7">
    <location>
        <begin position="184"/>
        <end position="208"/>
    </location>
</feature>
<feature type="compositionally biased region" description="Polar residues" evidence="7">
    <location>
        <begin position="1176"/>
        <end position="1195"/>
    </location>
</feature>
<organism evidence="9 10">
    <name type="scientific">Parasponia andersonii</name>
    <name type="common">Sponia andersonii</name>
    <dbReference type="NCBI Taxonomy" id="3476"/>
    <lineage>
        <taxon>Eukaryota</taxon>
        <taxon>Viridiplantae</taxon>
        <taxon>Streptophyta</taxon>
        <taxon>Embryophyta</taxon>
        <taxon>Tracheophyta</taxon>
        <taxon>Spermatophyta</taxon>
        <taxon>Magnoliopsida</taxon>
        <taxon>eudicotyledons</taxon>
        <taxon>Gunneridae</taxon>
        <taxon>Pentapetalae</taxon>
        <taxon>rosids</taxon>
        <taxon>fabids</taxon>
        <taxon>Rosales</taxon>
        <taxon>Cannabaceae</taxon>
        <taxon>Parasponia</taxon>
    </lineage>
</organism>
<dbReference type="GO" id="GO:0030036">
    <property type="term" value="P:actin cytoskeleton organization"/>
    <property type="evidence" value="ECO:0007669"/>
    <property type="project" value="UniProtKB-UniRule"/>
</dbReference>
<evidence type="ECO:0000256" key="4">
    <source>
        <dbReference type="ARBA" id="ARBA00023212"/>
    </source>
</evidence>
<dbReference type="FunFam" id="1.20.5.340:FF:000045">
    <property type="entry name" value="SCAR family protein"/>
    <property type="match status" value="1"/>
</dbReference>
<evidence type="ECO:0000256" key="5">
    <source>
        <dbReference type="ARBA" id="ARBA00055640"/>
    </source>
</evidence>
<feature type="region of interest" description="Disordered" evidence="7">
    <location>
        <begin position="635"/>
        <end position="659"/>
    </location>
</feature>
<dbReference type="Gene3D" id="6.10.280.150">
    <property type="match status" value="2"/>
</dbReference>
<dbReference type="GO" id="GO:0005737">
    <property type="term" value="C:cytoplasm"/>
    <property type="evidence" value="ECO:0007669"/>
    <property type="project" value="UniProtKB-ARBA"/>
</dbReference>
<dbReference type="InterPro" id="IPR003124">
    <property type="entry name" value="WH2_dom"/>
</dbReference>
<sequence length="1616" mass="174648">MPLTRYRVRSEYGLADPELYRAADKDDPEALLEGVAMAGLVGVLRQLGDLAEFAAEIFHNLHEEVMATAARGHGLMVRVQQLEAEFPPIEKALLSQTNHSSFFCNAGVDWHPNLRPEQNLVARGDLPRFVMDSYEESRGPPRLFLLDKFDVAGAGACLKRYTDPSFFKVEAAAAGIAKGEFQREKKNRRVKKKGSRWRNGETTPEVAPASHTKLHQLFLEERVENGLSDPARLVKLKKRQLNGSAIDSKTGKSYMEKFVETPPERELACETSVTPALLPSYASESGIRILEISTVSPAECSPRNASDCSSQSINGFDEEVVGREIIEVSDTTCNDETVKISSPLHEVQVEKQWAISGEGKTKGGINGYESDDMTSEVDNYVDALACMESEMETDNEYRPNSNLRFLKAETHAADYVANEEHHECRALLSDTQSVGNFSTSDDGNNSFKKNRLSFSYSDTPSSVVENTPSDCDGAAKVFPSEICGAEIVYEASNELPVTAQSLGAKDDEFVASHDVCIEKESIPDHGDASSGALLNDLYLTSLQTGPGASLLTTDSAEGPLVGGTPAEDIMLDSKVPDNVENGKNTIDSIAIGSRVSSQGNDDITKTSEIYLVNEVEDEDPSVDYDIVLHLPNDSELASGKESRESSVNEEFQTLDEGEDSNRSLVIGEIDSPFNSITEKQLSSSSLPVLDTQSTNSLLPNNFTASSDHSDVLVPHDMVSKVDGSFTTTEVNSEDLSPTLDIAKSHVSEEITSRVDSPEIPGLKEPGSADLSENLSHLEHVSAEAGVPDPEEIGLSRSCGDAIGGDVVSLQHPSSYLSGTDNCDLTEVDSVVDETVALEDVTVHSADSPETPGLKEPESADLSENLSHLDHVSAEAGVPDPEEIDLSRSCGDAIGGDVVSLQHSSSYLSSTDNCDLTEVDSVVDETVAVGDAAVHSADTTNIVDNISSGIRLPPYTECSPSNPTDLRESLFGFVVPQQQQVALDEVFSPECATESGTHEDLHRVEAAPSDLGLDTNIPVSYNIFGPNIAVAADDNDLSPAEKTQYSASAVDISAASTSSDLSDQESELRPSCDNYHVESTEDTVSLPTSYLPEAETPSEKAVKLQAEQVNTKDLQTDEAGPHPETPLEKSRKLQADQVGTDSVVTEEAGSHPEIPSKKSQVFCNQLDVECQQVDRASINSSNLPSEQMESLNQMGEETSEQIESPKHISQEIRADTSLQSCQEDLPSQSSISEFSSKSAGPEVDDIRQSASPSEFAPSSLVMLPETSQVDLGEMPPLPPLPPMQWRMGKFSQGLFPSIQPYSADEKAQADVPASHSGMQQPQHPFLPPTIVDNEKSLHVAVPLTSNLAQPPIYSMQLPTIVNDANTQYSYLALGGTQSLNPFLTLPVVSREGQGHGNLSLERETEESDSSFFSPTLTTQSTTGQNHEVSQVVSQPMNQVTPETGVETMIHEQSLEYSKGELGNPFVTSMVPPTVVDEQVRLGLLMPEGEKAWSSNNSSMMPDSEVEKPNGNPVNKLPRPRNPLIDAVNAHGKSKLRKVTERVRPQIGPKADERDSLLEQIRTKSFNLKPATVARPSIPGPAPKTNLKVAAILEKANAIRQALAGSDDEDDDEDNWSS</sequence>
<reference evidence="10" key="1">
    <citation type="submission" date="2016-06" db="EMBL/GenBank/DDBJ databases">
        <title>Parallel loss of symbiosis genes in relatives of nitrogen-fixing non-legume Parasponia.</title>
        <authorList>
            <person name="Van Velzen R."/>
            <person name="Holmer R."/>
            <person name="Bu F."/>
            <person name="Rutten L."/>
            <person name="Van Zeijl A."/>
            <person name="Liu W."/>
            <person name="Santuari L."/>
            <person name="Cao Q."/>
            <person name="Sharma T."/>
            <person name="Shen D."/>
            <person name="Roswanjaya Y."/>
            <person name="Wardhani T."/>
            <person name="Kalhor M.S."/>
            <person name="Jansen J."/>
            <person name="Van den Hoogen J."/>
            <person name="Gungor B."/>
            <person name="Hartog M."/>
            <person name="Hontelez J."/>
            <person name="Verver J."/>
            <person name="Yang W.-C."/>
            <person name="Schijlen E."/>
            <person name="Repin R."/>
            <person name="Schilthuizen M."/>
            <person name="Schranz E."/>
            <person name="Heidstra R."/>
            <person name="Miyata K."/>
            <person name="Fedorova E."/>
            <person name="Kohlen W."/>
            <person name="Bisseling T."/>
            <person name="Smit S."/>
            <person name="Geurts R."/>
        </authorList>
    </citation>
    <scope>NUCLEOTIDE SEQUENCE [LARGE SCALE GENOMIC DNA]</scope>
    <source>
        <strain evidence="10">cv. WU1-14</strain>
    </source>
</reference>
<evidence type="ECO:0000256" key="2">
    <source>
        <dbReference type="ARBA" id="ARBA00006993"/>
    </source>
</evidence>
<dbReference type="EMBL" id="JXTB01000205">
    <property type="protein sequence ID" value="PON53586.1"/>
    <property type="molecule type" value="Genomic_DNA"/>
</dbReference>
<feature type="region of interest" description="Disordered" evidence="7">
    <location>
        <begin position="1176"/>
        <end position="1204"/>
    </location>
</feature>